<dbReference type="EMBL" id="GGEC01060136">
    <property type="protein sequence ID" value="MBX40620.1"/>
    <property type="molecule type" value="Transcribed_RNA"/>
</dbReference>
<organism evidence="1">
    <name type="scientific">Rhizophora mucronata</name>
    <name type="common">Asiatic mangrove</name>
    <dbReference type="NCBI Taxonomy" id="61149"/>
    <lineage>
        <taxon>Eukaryota</taxon>
        <taxon>Viridiplantae</taxon>
        <taxon>Streptophyta</taxon>
        <taxon>Embryophyta</taxon>
        <taxon>Tracheophyta</taxon>
        <taxon>Spermatophyta</taxon>
        <taxon>Magnoliopsida</taxon>
        <taxon>eudicotyledons</taxon>
        <taxon>Gunneridae</taxon>
        <taxon>Pentapetalae</taxon>
        <taxon>rosids</taxon>
        <taxon>fabids</taxon>
        <taxon>Malpighiales</taxon>
        <taxon>Rhizophoraceae</taxon>
        <taxon>Rhizophora</taxon>
    </lineage>
</organism>
<reference evidence="1" key="1">
    <citation type="submission" date="2018-02" db="EMBL/GenBank/DDBJ databases">
        <title>Rhizophora mucronata_Transcriptome.</title>
        <authorList>
            <person name="Meera S.P."/>
            <person name="Sreeshan A."/>
            <person name="Augustine A."/>
        </authorList>
    </citation>
    <scope>NUCLEOTIDE SEQUENCE</scope>
    <source>
        <tissue evidence="1">Leaf</tissue>
    </source>
</reference>
<evidence type="ECO:0000313" key="1">
    <source>
        <dbReference type="EMBL" id="MBX40620.1"/>
    </source>
</evidence>
<protein>
    <submittedName>
        <fullName evidence="1">Uncharacterized protein</fullName>
    </submittedName>
</protein>
<proteinExistence type="predicted"/>
<accession>A0A2P2NDY0</accession>
<dbReference type="AlphaFoldDB" id="A0A2P2NDY0"/>
<sequence>MWQLRQEGLVRLHAMTFPNHF</sequence>
<name>A0A2P2NDY0_RHIMU</name>